<accession>A0A917MBM8</accession>
<dbReference type="RefSeq" id="WP_188893002.1">
    <property type="nucleotide sequence ID" value="NZ_BMHY01000023.1"/>
</dbReference>
<evidence type="ECO:0008006" key="4">
    <source>
        <dbReference type="Google" id="ProtNLM"/>
    </source>
</evidence>
<evidence type="ECO:0000313" key="3">
    <source>
        <dbReference type="Proteomes" id="UP000600247"/>
    </source>
</evidence>
<gene>
    <name evidence="2" type="ORF">GCM10010918_56210</name>
</gene>
<dbReference type="EMBL" id="BMHY01000023">
    <property type="protein sequence ID" value="GGG90102.1"/>
    <property type="molecule type" value="Genomic_DNA"/>
</dbReference>
<feature type="transmembrane region" description="Helical" evidence="1">
    <location>
        <begin position="6"/>
        <end position="27"/>
    </location>
</feature>
<keyword evidence="1" id="KW-1133">Transmembrane helix</keyword>
<dbReference type="Proteomes" id="UP000600247">
    <property type="component" value="Unassembled WGS sequence"/>
</dbReference>
<keyword evidence="3" id="KW-1185">Reference proteome</keyword>
<evidence type="ECO:0000313" key="2">
    <source>
        <dbReference type="EMBL" id="GGG90102.1"/>
    </source>
</evidence>
<proteinExistence type="predicted"/>
<comment type="caution">
    <text evidence="2">The sequence shown here is derived from an EMBL/GenBank/DDBJ whole genome shotgun (WGS) entry which is preliminary data.</text>
</comment>
<sequence>MSTDQLVGLAGILVGVFFGALGVWRGIKKAAKNRGIDERLKAIVAKSHSSSWMITLASIYSIFILYALGVKFSVPAALGTLLFIQIGGWSLSFFFYNKRY</sequence>
<keyword evidence="1" id="KW-0472">Membrane</keyword>
<keyword evidence="1" id="KW-0812">Transmembrane</keyword>
<dbReference type="AlphaFoldDB" id="A0A917MBM8"/>
<protein>
    <recommendedName>
        <fullName evidence="4">DUF2178 domain-containing protein</fullName>
    </recommendedName>
</protein>
<organism evidence="2 3">
    <name type="scientific">Paenibacillus radicis</name>
    <name type="common">ex Gao et al. 2016</name>
    <dbReference type="NCBI Taxonomy" id="1737354"/>
    <lineage>
        <taxon>Bacteria</taxon>
        <taxon>Bacillati</taxon>
        <taxon>Bacillota</taxon>
        <taxon>Bacilli</taxon>
        <taxon>Bacillales</taxon>
        <taxon>Paenibacillaceae</taxon>
        <taxon>Paenibacillus</taxon>
    </lineage>
</organism>
<reference evidence="2 3" key="1">
    <citation type="journal article" date="2014" name="Int. J. Syst. Evol. Microbiol.">
        <title>Complete genome sequence of Corynebacterium casei LMG S-19264T (=DSM 44701T), isolated from a smear-ripened cheese.</title>
        <authorList>
            <consortium name="US DOE Joint Genome Institute (JGI-PGF)"/>
            <person name="Walter F."/>
            <person name="Albersmeier A."/>
            <person name="Kalinowski J."/>
            <person name="Ruckert C."/>
        </authorList>
    </citation>
    <scope>NUCLEOTIDE SEQUENCE [LARGE SCALE GENOMIC DNA]</scope>
    <source>
        <strain evidence="2 3">CGMCC 1.15286</strain>
    </source>
</reference>
<feature type="transmembrane region" description="Helical" evidence="1">
    <location>
        <begin position="74"/>
        <end position="96"/>
    </location>
</feature>
<evidence type="ECO:0000256" key="1">
    <source>
        <dbReference type="SAM" id="Phobius"/>
    </source>
</evidence>
<name>A0A917MBM8_9BACL</name>
<feature type="transmembrane region" description="Helical" evidence="1">
    <location>
        <begin position="48"/>
        <end position="68"/>
    </location>
</feature>